<dbReference type="Pfam" id="PF07690">
    <property type="entry name" value="MFS_1"/>
    <property type="match status" value="1"/>
</dbReference>
<evidence type="ECO:0000256" key="1">
    <source>
        <dbReference type="ARBA" id="ARBA00004651"/>
    </source>
</evidence>
<dbReference type="Gene3D" id="1.20.1250.20">
    <property type="entry name" value="MFS general substrate transporter like domains"/>
    <property type="match status" value="1"/>
</dbReference>
<dbReference type="SUPFAM" id="SSF49452">
    <property type="entry name" value="Starch-binding domain-like"/>
    <property type="match status" value="1"/>
</dbReference>
<keyword evidence="4" id="KW-1003">Cell membrane</keyword>
<dbReference type="SUPFAM" id="SSF103473">
    <property type="entry name" value="MFS general substrate transporter"/>
    <property type="match status" value="1"/>
</dbReference>
<dbReference type="RefSeq" id="WP_064730618.1">
    <property type="nucleotide sequence ID" value="NZ_BMRX01000007.1"/>
</dbReference>
<organism evidence="8 9">
    <name type="scientific">Streptomyces parvulus</name>
    <dbReference type="NCBI Taxonomy" id="146923"/>
    <lineage>
        <taxon>Bacteria</taxon>
        <taxon>Bacillati</taxon>
        <taxon>Actinomycetota</taxon>
        <taxon>Actinomycetes</taxon>
        <taxon>Kitasatosporales</taxon>
        <taxon>Streptomycetaceae</taxon>
        <taxon>Streptomyces</taxon>
    </lineage>
</organism>
<dbReference type="GO" id="GO:0005886">
    <property type="term" value="C:plasma membrane"/>
    <property type="evidence" value="ECO:0007669"/>
    <property type="project" value="UniProtKB-SubCell"/>
</dbReference>
<evidence type="ECO:0000313" key="8">
    <source>
        <dbReference type="EMBL" id="ANJ10298.1"/>
    </source>
</evidence>
<dbReference type="PRINTS" id="PR01036">
    <property type="entry name" value="TCRTETB"/>
</dbReference>
<sequence length="799" mass="82676">MGGITLVQDEPVTAPQAPPLPPTPDPEPDAALSPRRVRLVFVGLMLALLLAALEQMIVATALPKIVGELHGLDKMSWAITAYLLTSTVGLPIYGKLGDLFGRKGVFQFAILVFVVGSALAGRAQTMDQLIAFRAVQGVGAGGLMIGVQAIIADIVPPRERGRFMGLIGAAFGLASVAGPLLGGYFTDHLSWRWCFYINVPFGLVTMAVVAVVLKLPRPRVKARLDVLGALLLAAASTCLVLLTSWGGTEYAWGSKVILGLAAGAAASTVLFLVAERFAPEPIIPLRLFRDSVFNVTGLVGLVVGVALFGAASYLPTFLQMVDGASATESGLLMLPMMGGIVVASIASGQLISRTGHYRSHPILGSALSVVGMWLLSRLDEDTSRLNYSIWMAVLGAGIGMVMPVLVLAVQNSVRPADLGTATSANNYFRQIGGSVGAAIFGTLFADRLTDALADRVPAEAGAGLPDAEAITPQLVHSLPPALRDAYIGAYADAMPRIFLYLVPVLVLGLLIALFLKEKPLVSHNTPVTEPETAQSTAQVPQARAPYAGGIPVCGTVQHPDGTVVPRAALTLIDVGGQQIGRGASGDDGRYALATPGSGAYVLIAAAGGHQPQAVSVTVGERPVELDVVLGGAGRLAGGVFTADGSPVRDATVTLTNVHGEVVATTRSGREGGYVITELVAGEYTLAASAPAFRPAALPVSVQASRETRQDVELAGGAVLRGTVRASGGRVVEDARVTLLDAAGNVVDTLTTGPDGTFRFVDLSSGEYTVIAAGYPPVATVLQVAGGGRTERDLQLGHED</sequence>
<dbReference type="Gene3D" id="2.60.40.1120">
    <property type="entry name" value="Carboxypeptidase-like, regulatory domain"/>
    <property type="match status" value="2"/>
</dbReference>
<dbReference type="PANTHER" id="PTHR23501:SF197">
    <property type="entry name" value="COMD"/>
    <property type="match status" value="1"/>
</dbReference>
<dbReference type="GO" id="GO:0030246">
    <property type="term" value="F:carbohydrate binding"/>
    <property type="evidence" value="ECO:0007669"/>
    <property type="project" value="InterPro"/>
</dbReference>
<evidence type="ECO:0000256" key="6">
    <source>
        <dbReference type="ARBA" id="ARBA00022989"/>
    </source>
</evidence>
<dbReference type="GeneID" id="91308547"/>
<accession>A0A191V5X3</accession>
<keyword evidence="3" id="KW-0813">Transport</keyword>
<dbReference type="GO" id="GO:0022857">
    <property type="term" value="F:transmembrane transporter activity"/>
    <property type="evidence" value="ECO:0007669"/>
    <property type="project" value="InterPro"/>
</dbReference>
<dbReference type="SUPFAM" id="SSF49464">
    <property type="entry name" value="Carboxypeptidase regulatory domain-like"/>
    <property type="match status" value="1"/>
</dbReference>
<comment type="subcellular location">
    <subcellularLocation>
        <location evidence="1">Cell membrane</location>
        <topology evidence="1">Multi-pass membrane protein</topology>
    </subcellularLocation>
</comment>
<evidence type="ECO:0000256" key="4">
    <source>
        <dbReference type="ARBA" id="ARBA00022475"/>
    </source>
</evidence>
<dbReference type="FunFam" id="1.20.1720.10:FF:000004">
    <property type="entry name" value="EmrB/QacA family drug resistance transporter"/>
    <property type="match status" value="1"/>
</dbReference>
<protein>
    <submittedName>
        <fullName evidence="8">MFS transporter</fullName>
    </submittedName>
</protein>
<dbReference type="AlphaFoldDB" id="A0A191V5X3"/>
<evidence type="ECO:0000256" key="2">
    <source>
        <dbReference type="ARBA" id="ARBA00007520"/>
    </source>
</evidence>
<gene>
    <name evidence="8" type="ORF">Spa2297_26975</name>
</gene>
<dbReference type="InterPro" id="IPR036259">
    <property type="entry name" value="MFS_trans_sf"/>
</dbReference>
<evidence type="ECO:0000256" key="7">
    <source>
        <dbReference type="ARBA" id="ARBA00023136"/>
    </source>
</evidence>
<dbReference type="SUPFAM" id="SSF49478">
    <property type="entry name" value="Cna protein B-type domain"/>
    <property type="match status" value="1"/>
</dbReference>
<dbReference type="Pfam" id="PF13620">
    <property type="entry name" value="CarboxypepD_reg"/>
    <property type="match status" value="3"/>
</dbReference>
<reference evidence="8 9" key="1">
    <citation type="submission" date="2016-05" db="EMBL/GenBank/DDBJ databases">
        <title>Non-Contiguous Finished Genome Sequence of Streptomyces parvulus 2297 Integrated Site-Specifically with Actinophage R4.</title>
        <authorList>
            <person name="Nishizawa T."/>
            <person name="Miura T."/>
            <person name="Harada C."/>
            <person name="Guo Y."/>
            <person name="Narisawa K."/>
            <person name="Ohta H."/>
            <person name="Takahashi H."/>
            <person name="Shirai M."/>
        </authorList>
    </citation>
    <scope>NUCLEOTIDE SEQUENCE [LARGE SCALE GENOMIC DNA]</scope>
    <source>
        <strain evidence="8 9">2297</strain>
    </source>
</reference>
<keyword evidence="6" id="KW-1133">Transmembrane helix</keyword>
<dbReference type="KEGG" id="spav:Spa2297_26975"/>
<dbReference type="Gene3D" id="1.20.1720.10">
    <property type="entry name" value="Multidrug resistance protein D"/>
    <property type="match status" value="1"/>
</dbReference>
<dbReference type="InterPro" id="IPR008969">
    <property type="entry name" value="CarboxyPept-like_regulatory"/>
</dbReference>
<proteinExistence type="inferred from homology"/>
<dbReference type="PANTHER" id="PTHR23501">
    <property type="entry name" value="MAJOR FACILITATOR SUPERFAMILY"/>
    <property type="match status" value="1"/>
</dbReference>
<dbReference type="Proteomes" id="UP000078468">
    <property type="component" value="Chromosome"/>
</dbReference>
<dbReference type="PROSITE" id="PS50850">
    <property type="entry name" value="MFS"/>
    <property type="match status" value="1"/>
</dbReference>
<keyword evidence="7" id="KW-0472">Membrane</keyword>
<dbReference type="EMBL" id="CP015866">
    <property type="protein sequence ID" value="ANJ10298.1"/>
    <property type="molecule type" value="Genomic_DNA"/>
</dbReference>
<keyword evidence="5" id="KW-0812">Transmembrane</keyword>
<evidence type="ECO:0000313" key="9">
    <source>
        <dbReference type="Proteomes" id="UP000078468"/>
    </source>
</evidence>
<dbReference type="InterPro" id="IPR004638">
    <property type="entry name" value="EmrB-like"/>
</dbReference>
<dbReference type="InterPro" id="IPR020846">
    <property type="entry name" value="MFS_dom"/>
</dbReference>
<dbReference type="InterPro" id="IPR011701">
    <property type="entry name" value="MFS"/>
</dbReference>
<dbReference type="FunFam" id="2.60.40.1120:FF:000002">
    <property type="entry name" value="MFS transporter"/>
    <property type="match status" value="2"/>
</dbReference>
<dbReference type="CDD" id="cd17502">
    <property type="entry name" value="MFS_Azr1_MDR_like"/>
    <property type="match status" value="1"/>
</dbReference>
<evidence type="ECO:0000256" key="5">
    <source>
        <dbReference type="ARBA" id="ARBA00022692"/>
    </source>
</evidence>
<name>A0A191V5X3_9ACTN</name>
<comment type="similarity">
    <text evidence="2">Belongs to the major facilitator superfamily. TCR/Tet family.</text>
</comment>
<dbReference type="NCBIfam" id="TIGR00711">
    <property type="entry name" value="efflux_EmrB"/>
    <property type="match status" value="1"/>
</dbReference>
<dbReference type="InterPro" id="IPR013784">
    <property type="entry name" value="Carb-bd-like_fold"/>
</dbReference>
<evidence type="ECO:0000256" key="3">
    <source>
        <dbReference type="ARBA" id="ARBA00022448"/>
    </source>
</evidence>